<dbReference type="RefSeq" id="WP_060384099.1">
    <property type="nucleotide sequence ID" value="NZ_CP014141.1"/>
</dbReference>
<dbReference type="AlphaFoldDB" id="A0A120HT17"/>
<keyword evidence="2" id="KW-0378">Hydrolase</keyword>
<dbReference type="Pfam" id="PF12697">
    <property type="entry name" value="Abhydrolase_6"/>
    <property type="match status" value="1"/>
</dbReference>
<evidence type="ECO:0000256" key="2">
    <source>
        <dbReference type="ARBA" id="ARBA00022801"/>
    </source>
</evidence>
<dbReference type="EMBL" id="CP014141">
    <property type="protein sequence ID" value="AMA75052.1"/>
    <property type="molecule type" value="Genomic_DNA"/>
</dbReference>
<dbReference type="InterPro" id="IPR002410">
    <property type="entry name" value="Peptidase_S33"/>
</dbReference>
<dbReference type="SUPFAM" id="SSF53474">
    <property type="entry name" value="alpha/beta-Hydrolases"/>
    <property type="match status" value="1"/>
</dbReference>
<dbReference type="PANTHER" id="PTHR43798">
    <property type="entry name" value="MONOACYLGLYCEROL LIPASE"/>
    <property type="match status" value="1"/>
</dbReference>
<feature type="domain" description="AB hydrolase-1" evidence="3">
    <location>
        <begin position="28"/>
        <end position="268"/>
    </location>
</feature>
<dbReference type="GO" id="GO:0006508">
    <property type="term" value="P:proteolysis"/>
    <property type="evidence" value="ECO:0007669"/>
    <property type="project" value="InterPro"/>
</dbReference>
<comment type="similarity">
    <text evidence="1">Belongs to the peptidase S33 family.</text>
</comment>
<gene>
    <name evidence="4" type="ORF">AV541_01675</name>
</gene>
<evidence type="ECO:0000259" key="3">
    <source>
        <dbReference type="Pfam" id="PF12697"/>
    </source>
</evidence>
<evidence type="ECO:0000256" key="1">
    <source>
        <dbReference type="ARBA" id="ARBA00010088"/>
    </source>
</evidence>
<evidence type="ECO:0000313" key="4">
    <source>
        <dbReference type="EMBL" id="AMA75052.1"/>
    </source>
</evidence>
<dbReference type="InterPro" id="IPR029058">
    <property type="entry name" value="AB_hydrolase_fold"/>
</dbReference>
<evidence type="ECO:0000313" key="5">
    <source>
        <dbReference type="Proteomes" id="UP000061630"/>
    </source>
</evidence>
<proteinExistence type="inferred from homology"/>
<name>A0A120HT17_9DEIN</name>
<dbReference type="InterPro" id="IPR050266">
    <property type="entry name" value="AB_hydrolase_sf"/>
</dbReference>
<sequence length="286" mass="31514">MREEIGYVPVGEAELYVEDVGPVEGPALLVLHGGPGGNAYVLREGLQDYLEGFRVVYFDQRGSGRSLELPQDPRLFTVDALVEDTLLLAEALGIERFGLLAHGFGAVVALEVLRRFPQAEGAILLAPWVNFPWLAARLAEAAGLAPLPDPEENLKEALKREEPKVLFDRLMFPTPRGRMAYEWLAEGAGILGSDAPGLAFLQNGLWRLDYTPYLTPERRPLYVLVGERDGTSYPYAEEVASRLRAPIRVLPEAGHYPWIDAPEAFEEAFKEALAALVPALRGPLVD</sequence>
<dbReference type="Proteomes" id="UP000061630">
    <property type="component" value="Chromosome"/>
</dbReference>
<accession>A0A120HT17</accession>
<protein>
    <submittedName>
        <fullName evidence="4">Proline iminopeptidase</fullName>
    </submittedName>
</protein>
<dbReference type="GO" id="GO:0008233">
    <property type="term" value="F:peptidase activity"/>
    <property type="evidence" value="ECO:0007669"/>
    <property type="project" value="InterPro"/>
</dbReference>
<organism evidence="4 5">
    <name type="scientific">Thermus parvatiensis</name>
    <dbReference type="NCBI Taxonomy" id="456163"/>
    <lineage>
        <taxon>Bacteria</taxon>
        <taxon>Thermotogati</taxon>
        <taxon>Deinococcota</taxon>
        <taxon>Deinococci</taxon>
        <taxon>Thermales</taxon>
        <taxon>Thermaceae</taxon>
        <taxon>Thermus</taxon>
    </lineage>
</organism>
<dbReference type="KEGG" id="tpar:AV541_01675"/>
<dbReference type="PRINTS" id="PR00793">
    <property type="entry name" value="PROAMNOPTASE"/>
</dbReference>
<reference evidence="4 5" key="1">
    <citation type="submission" date="2016-01" db="EMBL/GenBank/DDBJ databases">
        <title>Genome sequence of Thermus parvatiensis, a thermophile isolated from a hot water spring.</title>
        <authorList>
            <person name="Tripathi C."/>
            <person name="Lal R."/>
        </authorList>
    </citation>
    <scope>NUCLEOTIDE SEQUENCE [LARGE SCALE GENOMIC DNA]</scope>
    <source>
        <strain evidence="4 5">RL</strain>
    </source>
</reference>
<dbReference type="Gene3D" id="3.40.50.1820">
    <property type="entry name" value="alpha/beta hydrolase"/>
    <property type="match status" value="1"/>
</dbReference>
<dbReference type="InterPro" id="IPR000073">
    <property type="entry name" value="AB_hydrolase_1"/>
</dbReference>